<dbReference type="InterPro" id="IPR023393">
    <property type="entry name" value="START-like_dom_sf"/>
</dbReference>
<dbReference type="SUPFAM" id="SSF55961">
    <property type="entry name" value="Bet v1-like"/>
    <property type="match status" value="1"/>
</dbReference>
<dbReference type="InterPro" id="IPR013083">
    <property type="entry name" value="Znf_RING/FYVE/PHD"/>
</dbReference>
<keyword evidence="1" id="KW-0479">Metal-binding</keyword>
<evidence type="ECO:0000313" key="6">
    <source>
        <dbReference type="EMBL" id="ETV72267.1"/>
    </source>
</evidence>
<dbReference type="OrthoDB" id="62066at2759"/>
<dbReference type="PROSITE" id="PS50178">
    <property type="entry name" value="ZF_FYVE"/>
    <property type="match status" value="1"/>
</dbReference>
<dbReference type="AlphaFoldDB" id="W4FXQ2"/>
<proteinExistence type="predicted"/>
<reference evidence="6" key="1">
    <citation type="submission" date="2013-12" db="EMBL/GenBank/DDBJ databases">
        <title>The Genome Sequence of Aphanomyces astaci APO3.</title>
        <authorList>
            <consortium name="The Broad Institute Genomics Platform"/>
            <person name="Russ C."/>
            <person name="Tyler B."/>
            <person name="van West P."/>
            <person name="Dieguez-Uribeondo J."/>
            <person name="Young S.K."/>
            <person name="Zeng Q."/>
            <person name="Gargeya S."/>
            <person name="Fitzgerald M."/>
            <person name="Abouelleil A."/>
            <person name="Alvarado L."/>
            <person name="Chapman S.B."/>
            <person name="Gainer-Dewar J."/>
            <person name="Goldberg J."/>
            <person name="Griggs A."/>
            <person name="Gujja S."/>
            <person name="Hansen M."/>
            <person name="Howarth C."/>
            <person name="Imamovic A."/>
            <person name="Ireland A."/>
            <person name="Larimer J."/>
            <person name="McCowan C."/>
            <person name="Murphy C."/>
            <person name="Pearson M."/>
            <person name="Poon T.W."/>
            <person name="Priest M."/>
            <person name="Roberts A."/>
            <person name="Saif S."/>
            <person name="Shea T."/>
            <person name="Sykes S."/>
            <person name="Wortman J."/>
            <person name="Nusbaum C."/>
            <person name="Birren B."/>
        </authorList>
    </citation>
    <scope>NUCLEOTIDE SEQUENCE [LARGE SCALE GENOMIC DNA]</scope>
    <source>
        <strain evidence="6">APO3</strain>
    </source>
</reference>
<organism evidence="6">
    <name type="scientific">Aphanomyces astaci</name>
    <name type="common">Crayfish plague agent</name>
    <dbReference type="NCBI Taxonomy" id="112090"/>
    <lineage>
        <taxon>Eukaryota</taxon>
        <taxon>Sar</taxon>
        <taxon>Stramenopiles</taxon>
        <taxon>Oomycota</taxon>
        <taxon>Saprolegniomycetes</taxon>
        <taxon>Saprolegniales</taxon>
        <taxon>Verrucalvaceae</taxon>
        <taxon>Aphanomyces</taxon>
    </lineage>
</organism>
<keyword evidence="2 4" id="KW-0863">Zinc-finger</keyword>
<sequence length="409" mass="45621">MATLPPPDEARFKRIAKQATADLVRNALSLPNLKLLSRVQHKATSRHAVIYGGHDSTDPSLPMVGAHTFLRSSLTDLADLFQLNTPAKLDAYGATLGSRITAKQTLFSLTSTEHPAATSSASLAPHCEISWFAYNPPLPGMSKRDYCVLESHTDIEVLDQSNHVRRGWVRCLHSIDDVAWYPPVPNMVRASIARTGLVCIETDTPGLLEVYYVLVPVLTGAAWNVATKRMAKRQVEKILRLEQFLSYQHLDYGRAISASVVSVKNTTKCCARCTKTFHWLRTKRQCHRCLDALCSSCGSNWSVRGKKLFVCHDCFHPSLQDPAYDDSLRGRQMTISITQAKVDGLLEAVATPDVLRDDLDSDSERYTNDTTSGVDWDDEMNLVDDAKLLQLLCNRDALGKLCQQYKLDR</sequence>
<accession>W4FXQ2</accession>
<evidence type="ECO:0000256" key="3">
    <source>
        <dbReference type="ARBA" id="ARBA00022833"/>
    </source>
</evidence>
<dbReference type="InterPro" id="IPR011011">
    <property type="entry name" value="Znf_FYVE_PHD"/>
</dbReference>
<keyword evidence="3" id="KW-0862">Zinc</keyword>
<dbReference type="PANTHER" id="PTHR13510:SF44">
    <property type="entry name" value="RABENOSYN-5"/>
    <property type="match status" value="1"/>
</dbReference>
<evidence type="ECO:0000256" key="2">
    <source>
        <dbReference type="ARBA" id="ARBA00022771"/>
    </source>
</evidence>
<name>W4FXQ2_APHAT</name>
<dbReference type="RefSeq" id="XP_009838335.1">
    <property type="nucleotide sequence ID" value="XM_009840033.1"/>
</dbReference>
<dbReference type="EMBL" id="KI913155">
    <property type="protein sequence ID" value="ETV72267.1"/>
    <property type="molecule type" value="Genomic_DNA"/>
</dbReference>
<evidence type="ECO:0000259" key="5">
    <source>
        <dbReference type="PROSITE" id="PS50178"/>
    </source>
</evidence>
<evidence type="ECO:0000256" key="1">
    <source>
        <dbReference type="ARBA" id="ARBA00022723"/>
    </source>
</evidence>
<dbReference type="GeneID" id="20814725"/>
<feature type="domain" description="FYVE-type" evidence="5">
    <location>
        <begin position="264"/>
        <end position="315"/>
    </location>
</feature>
<dbReference type="InterPro" id="IPR017455">
    <property type="entry name" value="Znf_FYVE-rel"/>
</dbReference>
<dbReference type="Gene3D" id="3.30.40.10">
    <property type="entry name" value="Zinc/RING finger domain, C3HC4 (zinc finger)"/>
    <property type="match status" value="1"/>
</dbReference>
<dbReference type="VEuPathDB" id="FungiDB:H257_12729"/>
<evidence type="ECO:0000256" key="4">
    <source>
        <dbReference type="PROSITE-ProRule" id="PRU00091"/>
    </source>
</evidence>
<dbReference type="GO" id="GO:0008270">
    <property type="term" value="F:zinc ion binding"/>
    <property type="evidence" value="ECO:0007669"/>
    <property type="project" value="UniProtKB-KW"/>
</dbReference>
<dbReference type="PANTHER" id="PTHR13510">
    <property type="entry name" value="FYVE-FINGER-CONTAINING RAB5 EFFECTOR PROTEIN RABENOSYN-5-RELATED"/>
    <property type="match status" value="1"/>
</dbReference>
<gene>
    <name evidence="6" type="ORF">H257_12729</name>
</gene>
<protein>
    <recommendedName>
        <fullName evidence="5">FYVE-type domain-containing protein</fullName>
    </recommendedName>
</protein>
<dbReference type="CDD" id="cd00065">
    <property type="entry name" value="FYVE_like_SF"/>
    <property type="match status" value="1"/>
</dbReference>
<dbReference type="SUPFAM" id="SSF57903">
    <property type="entry name" value="FYVE/PHD zinc finger"/>
    <property type="match status" value="1"/>
</dbReference>
<dbReference type="InterPro" id="IPR052727">
    <property type="entry name" value="Rab4/Rab5_effector"/>
</dbReference>
<dbReference type="Gene3D" id="3.30.530.20">
    <property type="match status" value="1"/>
</dbReference>